<dbReference type="GO" id="GO:0003677">
    <property type="term" value="F:DNA binding"/>
    <property type="evidence" value="ECO:0007669"/>
    <property type="project" value="UniProtKB-KW"/>
</dbReference>
<keyword evidence="6" id="KW-0067">ATP-binding</keyword>
<dbReference type="InterPro" id="IPR001650">
    <property type="entry name" value="Helicase_C-like"/>
</dbReference>
<comment type="subcellular location">
    <subcellularLocation>
        <location evidence="1">Nucleus</location>
    </subcellularLocation>
</comment>
<dbReference type="Gene3D" id="1.20.120.850">
    <property type="entry name" value="SWI2/SNF2 ATPases, N-terminal domain"/>
    <property type="match status" value="1"/>
</dbReference>
<evidence type="ECO:0000256" key="1">
    <source>
        <dbReference type="ARBA" id="ARBA00004123"/>
    </source>
</evidence>
<feature type="region of interest" description="Disordered" evidence="11">
    <location>
        <begin position="81"/>
        <end position="116"/>
    </location>
</feature>
<dbReference type="InterPro" id="IPR000330">
    <property type="entry name" value="SNF2_N"/>
</dbReference>
<dbReference type="GO" id="GO:0005524">
    <property type="term" value="F:ATP binding"/>
    <property type="evidence" value="ECO:0007669"/>
    <property type="project" value="UniProtKB-KW"/>
</dbReference>
<keyword evidence="5" id="KW-0347">Helicase</keyword>
<dbReference type="GO" id="GO:0006338">
    <property type="term" value="P:chromatin remodeling"/>
    <property type="evidence" value="ECO:0007669"/>
    <property type="project" value="TreeGrafter"/>
</dbReference>
<dbReference type="CDD" id="cd18003">
    <property type="entry name" value="DEXQc_SRCAP"/>
    <property type="match status" value="1"/>
</dbReference>
<sequence length="1471" mass="161646">MQSPEAAGEEAEEPPEPPEQTDAAAPPLDAAAQPEQEQEDGIGEHCGKCEACLDKVKFGGLGRKRKACFVLAKLALHKQLKTSKSTEPRVKKGPPVEAATASSSNTAPAGDGPLSSAAATAADHATAAAQVDCGTCSNCLDKVKFGGPGIKRRNSSGAPLADADMADADAPSTGAALTGPSSGARMMPPAPRSSRHSLGSVVKSEDVKLDVDAPPSLDQSTWNIKTWKKVQEPQRNKTHHDYLLQEMEWLSRDFREERQWKVALARKAAKAVTRWHAERAQLTESGGSKSAEYQTKQLAKAICREVLDVWQQVGRVVAYKHDLRLEEARQESRNKHLEFIVGQTQRYTEMLTDGMNRAEGDAMEVEEGNGNGVGGKKAVVSAENDAELTISAGSQVSVKIPHLIRGTLREYQHVALDWLVSMHEKSLNGILADEMGLGKTLMTISALAWLACEKGVWGPHLVVVPTSVMLNWEMEFKKFAPGFKILTYFGSQKERRAKRAGWSKTNAFHVCITSYKLVIQDAAAFRRKKWKYLILDEAHHIKNFQSQRWQTLLNFNSKRRLLLTGTPLQNNLMELWSLLHFLMPHVFESHREFKEWFSNPVTGMVEGTETVNEGLITRLHSILRPFLLRRLKKDVEKSLLPKIEHVVPCPLSKRQRELYEDFMNNSETRAKLGSGSLIGIMNVLMQLRKVCNHPDLFEERPIRSPHDMAPLLIQTAGFVLHALDDGPLSDVVHLDLFNLNLAAYCELDSYDAVRTYALHTRAQYIVDVSAKRGDGGALQERRLQWRKGVRTHMAYLNTRRCQRTPLYGHGLRRSVEVTLAVAKLHAIADADVTPLEVPAALRELVPSYSRRLETMSPLLEAFTTQISRARAPAARLSTRHDPSEAALAARGLALMRAAPETRLAQLQPLRVRSSLAFPDKRLIQWDCGKLQVLSTLLRQLHSGGHRCLIFTQMTKMLNVLESWINICGYTYLRLDGATKVDERQKLMDRFNLNPKIFIFILATRAGGLGINLTGADTVIFYDSDWNPTIDAQAQDRAHRIGQTRQVHIYRLISEATVEENILRKANQKRLLDDVVIQSGGFTTDFFKGLSAEEMELALLQAQDAEDRDAFASERRLREAETAEFDESITWHEDAPERDGNTTDAGGATGGATDTGAETDLDGGDAGAKKKKGAVAGSSALVKAGGAASGPEVDKEDMADFGVQADKSQTKTMMENLEAALTPVQRYMMRFLEETSPLQTEAEEAQLAFAQEEWQLAELQQRQEEMEALADEDDECLYYEVPIKPAVAEDAKGGGRGRKGRSSDAASGGGAAAGALGEMTSYIASQRGALSGLEYAEELQRLEIELWGPPQPPGRDTEELYEAPPPPLTSDEEMLGAHGGAFAEADGTVQTLEFAGIVTEGARGVQRVRDAISERKRQARDADLDDTAAERQAAAFAASEAEKAAATEKEAAEKASAEKAATEAAEAAAAAA</sequence>
<dbReference type="EMBL" id="JWZX01002552">
    <property type="protein sequence ID" value="KOO28558.1"/>
    <property type="molecule type" value="Genomic_DNA"/>
</dbReference>
<dbReference type="GO" id="GO:0000812">
    <property type="term" value="C:Swr1 complex"/>
    <property type="evidence" value="ECO:0007669"/>
    <property type="project" value="TreeGrafter"/>
</dbReference>
<keyword evidence="16" id="KW-1185">Reference proteome</keyword>
<evidence type="ECO:0000256" key="3">
    <source>
        <dbReference type="ARBA" id="ARBA00022741"/>
    </source>
</evidence>
<evidence type="ECO:0000256" key="4">
    <source>
        <dbReference type="ARBA" id="ARBA00022801"/>
    </source>
</evidence>
<comment type="similarity">
    <text evidence="2">Belongs to the SNF2/RAD54 helicase family. SWR1 subfamily.</text>
</comment>
<evidence type="ECO:0000256" key="2">
    <source>
        <dbReference type="ARBA" id="ARBA00009220"/>
    </source>
</evidence>
<feature type="compositionally biased region" description="Low complexity" evidence="11">
    <location>
        <begin position="1141"/>
        <end position="1155"/>
    </location>
</feature>
<feature type="coiled-coil region" evidence="10">
    <location>
        <begin position="1241"/>
        <end position="1268"/>
    </location>
</feature>
<keyword evidence="8" id="KW-0238">DNA-binding</keyword>
<dbReference type="SMART" id="SM00490">
    <property type="entry name" value="HELICc"/>
    <property type="match status" value="1"/>
</dbReference>
<dbReference type="PANTHER" id="PTHR45685:SF1">
    <property type="entry name" value="HELICASE SRCAP"/>
    <property type="match status" value="1"/>
</dbReference>
<reference evidence="16" key="1">
    <citation type="journal article" date="2015" name="PLoS Genet.">
        <title>Genome Sequence and Transcriptome Analyses of Chrysochromulina tobin: Metabolic Tools for Enhanced Algal Fitness in the Prominent Order Prymnesiales (Haptophyceae).</title>
        <authorList>
            <person name="Hovde B.T."/>
            <person name="Deodato C.R."/>
            <person name="Hunsperger H.M."/>
            <person name="Ryken S.A."/>
            <person name="Yost W."/>
            <person name="Jha R.K."/>
            <person name="Patterson J."/>
            <person name="Monnat R.J. Jr."/>
            <person name="Barlow S.B."/>
            <person name="Starkenburg S.R."/>
            <person name="Cattolico R.A."/>
        </authorList>
    </citation>
    <scope>NUCLEOTIDE SEQUENCE</scope>
    <source>
        <strain evidence="16">CCMP291</strain>
    </source>
</reference>
<proteinExistence type="inferred from homology"/>
<dbReference type="GO" id="GO:0042393">
    <property type="term" value="F:histone binding"/>
    <property type="evidence" value="ECO:0007669"/>
    <property type="project" value="TreeGrafter"/>
</dbReference>
<dbReference type="SUPFAM" id="SSF52540">
    <property type="entry name" value="P-loop containing nucleoside triphosphate hydrolases"/>
    <property type="match status" value="2"/>
</dbReference>
<feature type="domain" description="Helicase C-terminal" evidence="13">
    <location>
        <begin position="932"/>
        <end position="1082"/>
    </location>
</feature>
<evidence type="ECO:0000256" key="11">
    <source>
        <dbReference type="SAM" id="MobiDB-lite"/>
    </source>
</evidence>
<comment type="caution">
    <text evidence="15">The sequence shown here is derived from an EMBL/GenBank/DDBJ whole genome shotgun (WGS) entry which is preliminary data.</text>
</comment>
<evidence type="ECO:0000259" key="13">
    <source>
        <dbReference type="PROSITE" id="PS51194"/>
    </source>
</evidence>
<feature type="domain" description="HSA" evidence="14">
    <location>
        <begin position="227"/>
        <end position="300"/>
    </location>
</feature>
<evidence type="ECO:0000256" key="8">
    <source>
        <dbReference type="ARBA" id="ARBA00023125"/>
    </source>
</evidence>
<feature type="region of interest" description="Disordered" evidence="11">
    <location>
        <begin position="1110"/>
        <end position="1174"/>
    </location>
</feature>
<evidence type="ECO:0000256" key="10">
    <source>
        <dbReference type="SAM" id="Coils"/>
    </source>
</evidence>
<dbReference type="Gene3D" id="3.40.50.10810">
    <property type="entry name" value="Tandem AAA-ATPase domain"/>
    <property type="match status" value="1"/>
</dbReference>
<dbReference type="SMART" id="SM00573">
    <property type="entry name" value="HSA"/>
    <property type="match status" value="1"/>
</dbReference>
<feature type="region of interest" description="Disordered" evidence="11">
    <location>
        <begin position="1288"/>
        <end position="1311"/>
    </location>
</feature>
<feature type="compositionally biased region" description="Basic and acidic residues" evidence="11">
    <location>
        <begin position="1439"/>
        <end position="1460"/>
    </location>
</feature>
<evidence type="ECO:0000256" key="5">
    <source>
        <dbReference type="ARBA" id="ARBA00022806"/>
    </source>
</evidence>
<evidence type="ECO:0000259" key="14">
    <source>
        <dbReference type="PROSITE" id="PS51204"/>
    </source>
</evidence>
<keyword evidence="9" id="KW-0539">Nucleus</keyword>
<feature type="compositionally biased region" description="Low complexity" evidence="11">
    <location>
        <begin position="98"/>
        <end position="109"/>
    </location>
</feature>
<feature type="compositionally biased region" description="Low complexity" evidence="11">
    <location>
        <begin position="1461"/>
        <end position="1471"/>
    </location>
</feature>
<dbReference type="InterPro" id="IPR038718">
    <property type="entry name" value="SNF2-like_sf"/>
</dbReference>
<dbReference type="InterPro" id="IPR027417">
    <property type="entry name" value="P-loop_NTPase"/>
</dbReference>
<gene>
    <name evidence="15" type="ORF">Ctob_010964</name>
</gene>
<dbReference type="PROSITE" id="PS51192">
    <property type="entry name" value="HELICASE_ATP_BIND_1"/>
    <property type="match status" value="1"/>
</dbReference>
<feature type="non-terminal residue" evidence="15">
    <location>
        <position position="1471"/>
    </location>
</feature>
<feature type="compositionally biased region" description="Basic and acidic residues" evidence="11">
    <location>
        <begin position="1110"/>
        <end position="1120"/>
    </location>
</feature>
<name>A0A0M0JQN4_9EUKA</name>
<feature type="compositionally biased region" description="Basic and acidic residues" evidence="11">
    <location>
        <begin position="1128"/>
        <end position="1140"/>
    </location>
</feature>
<feature type="region of interest" description="Disordered" evidence="11">
    <location>
        <begin position="1345"/>
        <end position="1367"/>
    </location>
</feature>
<feature type="compositionally biased region" description="Low complexity" evidence="11">
    <location>
        <begin position="20"/>
        <end position="35"/>
    </location>
</feature>
<evidence type="ECO:0000313" key="16">
    <source>
        <dbReference type="Proteomes" id="UP000037460"/>
    </source>
</evidence>
<dbReference type="PROSITE" id="PS51204">
    <property type="entry name" value="HSA"/>
    <property type="match status" value="1"/>
</dbReference>
<feature type="region of interest" description="Disordered" evidence="11">
    <location>
        <begin position="150"/>
        <end position="200"/>
    </location>
</feature>
<feature type="region of interest" description="Disordered" evidence="11">
    <location>
        <begin position="1"/>
        <end position="41"/>
    </location>
</feature>
<evidence type="ECO:0000259" key="12">
    <source>
        <dbReference type="PROSITE" id="PS51192"/>
    </source>
</evidence>
<feature type="compositionally biased region" description="Low complexity" evidence="11">
    <location>
        <begin position="1429"/>
        <end position="1438"/>
    </location>
</feature>
<dbReference type="InterPro" id="IPR014012">
    <property type="entry name" value="HSA_dom"/>
</dbReference>
<evidence type="ECO:0000256" key="7">
    <source>
        <dbReference type="ARBA" id="ARBA00022853"/>
    </source>
</evidence>
<dbReference type="CDD" id="cd18793">
    <property type="entry name" value="SF2_C_SNF"/>
    <property type="match status" value="1"/>
</dbReference>
<dbReference type="InterPro" id="IPR049730">
    <property type="entry name" value="SNF2/RAD54-like_C"/>
</dbReference>
<dbReference type="InterPro" id="IPR050520">
    <property type="entry name" value="INO80/SWR1_helicase"/>
</dbReference>
<evidence type="ECO:0000313" key="15">
    <source>
        <dbReference type="EMBL" id="KOO28558.1"/>
    </source>
</evidence>
<accession>A0A0M0JQN4</accession>
<dbReference type="GO" id="GO:0016887">
    <property type="term" value="F:ATP hydrolysis activity"/>
    <property type="evidence" value="ECO:0007669"/>
    <property type="project" value="TreeGrafter"/>
</dbReference>
<dbReference type="PANTHER" id="PTHR45685">
    <property type="entry name" value="HELICASE SRCAP-RELATED"/>
    <property type="match status" value="1"/>
</dbReference>
<dbReference type="GO" id="GO:0004386">
    <property type="term" value="F:helicase activity"/>
    <property type="evidence" value="ECO:0007669"/>
    <property type="project" value="UniProtKB-KW"/>
</dbReference>
<dbReference type="Proteomes" id="UP000037460">
    <property type="component" value="Unassembled WGS sequence"/>
</dbReference>
<keyword evidence="10" id="KW-0175">Coiled coil</keyword>
<keyword evidence="7" id="KW-0156">Chromatin regulator</keyword>
<feature type="compositionally biased region" description="Acidic residues" evidence="11">
    <location>
        <begin position="7"/>
        <end position="16"/>
    </location>
</feature>
<protein>
    <submittedName>
        <fullName evidence="15">Swr1 complex snf2 family DNA-dependent ATPase</fullName>
    </submittedName>
</protein>
<keyword evidence="4" id="KW-0378">Hydrolase</keyword>
<evidence type="ECO:0000256" key="6">
    <source>
        <dbReference type="ARBA" id="ARBA00022840"/>
    </source>
</evidence>
<dbReference type="Pfam" id="PF00176">
    <property type="entry name" value="SNF2-rel_dom"/>
    <property type="match status" value="1"/>
</dbReference>
<dbReference type="PROSITE" id="PS51194">
    <property type="entry name" value="HELICASE_CTER"/>
    <property type="match status" value="1"/>
</dbReference>
<dbReference type="Pfam" id="PF07529">
    <property type="entry name" value="HSA"/>
    <property type="match status" value="1"/>
</dbReference>
<dbReference type="SMART" id="SM00487">
    <property type="entry name" value="DEXDc"/>
    <property type="match status" value="1"/>
</dbReference>
<dbReference type="Gene3D" id="3.40.50.300">
    <property type="entry name" value="P-loop containing nucleotide triphosphate hydrolases"/>
    <property type="match status" value="1"/>
</dbReference>
<dbReference type="OrthoDB" id="372624at2759"/>
<dbReference type="Pfam" id="PF00271">
    <property type="entry name" value="Helicase_C"/>
    <property type="match status" value="1"/>
</dbReference>
<dbReference type="InterPro" id="IPR014001">
    <property type="entry name" value="Helicase_ATP-bd"/>
</dbReference>
<feature type="domain" description="Helicase ATP-binding" evidence="12">
    <location>
        <begin position="420"/>
        <end position="585"/>
    </location>
</feature>
<organism evidence="15 16">
    <name type="scientific">Chrysochromulina tobinii</name>
    <dbReference type="NCBI Taxonomy" id="1460289"/>
    <lineage>
        <taxon>Eukaryota</taxon>
        <taxon>Haptista</taxon>
        <taxon>Haptophyta</taxon>
        <taxon>Prymnesiophyceae</taxon>
        <taxon>Prymnesiales</taxon>
        <taxon>Chrysochromulinaceae</taxon>
        <taxon>Chrysochromulina</taxon>
    </lineage>
</organism>
<keyword evidence="3" id="KW-0547">Nucleotide-binding</keyword>
<dbReference type="FunFam" id="3.40.50.10810:FF:000005">
    <property type="entry name" value="Photoperiod-independent early flowering 1"/>
    <property type="match status" value="1"/>
</dbReference>
<evidence type="ECO:0000256" key="9">
    <source>
        <dbReference type="ARBA" id="ARBA00023242"/>
    </source>
</evidence>
<feature type="region of interest" description="Disordered" evidence="11">
    <location>
        <begin position="1413"/>
        <end position="1471"/>
    </location>
</feature>